<dbReference type="InterPro" id="IPR035903">
    <property type="entry name" value="HesB-like_dom_sf"/>
</dbReference>
<dbReference type="GO" id="GO:0005506">
    <property type="term" value="F:iron ion binding"/>
    <property type="evidence" value="ECO:0007669"/>
    <property type="project" value="TreeGrafter"/>
</dbReference>
<protein>
    <submittedName>
        <fullName evidence="3">Iron-sulfur cluster biosynthesis</fullName>
    </submittedName>
</protein>
<dbReference type="InterPro" id="IPR016092">
    <property type="entry name" value="ATAP"/>
</dbReference>
<dbReference type="GO" id="GO:0051539">
    <property type="term" value="F:4 iron, 4 sulfur cluster binding"/>
    <property type="evidence" value="ECO:0007669"/>
    <property type="project" value="TreeGrafter"/>
</dbReference>
<sequence>MASPSTMCTSCLRIARRAIAVRPTTLASPSAGAYSRATSGATSQSLYLDFLAPSTLRRTQSPISISISEFSSAQRIPRRNLATSAEIPRAKPAQAIQNPRTDDSGKPMLISISPRASNRLQKISNGDKNPNLALRVSVESGGCHGFQYLMDLVDLSEKPATEEDTVFQGEKGEKIVIDEPSLELLKGSTVDYTMELIGSQFKITGIPGATSSCGCGTSFDIKL</sequence>
<dbReference type="GO" id="GO:0005739">
    <property type="term" value="C:mitochondrion"/>
    <property type="evidence" value="ECO:0007669"/>
    <property type="project" value="TreeGrafter"/>
</dbReference>
<dbReference type="PANTHER" id="PTHR43011">
    <property type="entry name" value="IRON-SULFUR CLUSTER ASSEMBLY 2 HOMOLOG, MITOCHONDRIAL"/>
    <property type="match status" value="1"/>
</dbReference>
<comment type="similarity">
    <text evidence="1">Belongs to the HesB/IscA family.</text>
</comment>
<feature type="domain" description="Core" evidence="2">
    <location>
        <begin position="108"/>
        <end position="216"/>
    </location>
</feature>
<dbReference type="Gene3D" id="2.60.300.12">
    <property type="entry name" value="HesB-like domain"/>
    <property type="match status" value="1"/>
</dbReference>
<dbReference type="InterPro" id="IPR000361">
    <property type="entry name" value="ATAP_core_dom"/>
</dbReference>
<dbReference type="Proteomes" id="UP000249757">
    <property type="component" value="Unassembled WGS sequence"/>
</dbReference>
<evidence type="ECO:0000256" key="1">
    <source>
        <dbReference type="ARBA" id="ARBA00006718"/>
    </source>
</evidence>
<comment type="caution">
    <text evidence="3">The sequence shown here is derived from an EMBL/GenBank/DDBJ whole genome shotgun (WGS) entry which is preliminary data.</text>
</comment>
<dbReference type="SUPFAM" id="SSF89360">
    <property type="entry name" value="HesB-like domain"/>
    <property type="match status" value="1"/>
</dbReference>
<proteinExistence type="inferred from homology"/>
<dbReference type="PANTHER" id="PTHR43011:SF1">
    <property type="entry name" value="IRON-SULFUR CLUSTER ASSEMBLY 2 HOMOLOG, MITOCHONDRIAL"/>
    <property type="match status" value="1"/>
</dbReference>
<dbReference type="EMBL" id="NRDI02000007">
    <property type="protein sequence ID" value="KAI1515139.1"/>
    <property type="molecule type" value="Genomic_DNA"/>
</dbReference>
<evidence type="ECO:0000313" key="3">
    <source>
        <dbReference type="EMBL" id="KAI1515139.1"/>
    </source>
</evidence>
<dbReference type="AlphaFoldDB" id="A0A316ZTW4"/>
<accession>A0A316ZTW4</accession>
<reference evidence="4" key="1">
    <citation type="journal article" date="2022" name="Microb. Genom.">
        <title>A global pangenome for the wheat fungal pathogen Pyrenophora tritici-repentis and prediction of effector protein structural homology.</title>
        <authorList>
            <person name="Moolhuijzen P.M."/>
            <person name="See P.T."/>
            <person name="Shi G."/>
            <person name="Powell H.R."/>
            <person name="Cockram J."/>
            <person name="Jorgensen L.N."/>
            <person name="Benslimane H."/>
            <person name="Strelkov S.E."/>
            <person name="Turner J."/>
            <person name="Liu Z."/>
            <person name="Moffat C.S."/>
        </authorList>
    </citation>
    <scope>NUCLEOTIDE SEQUENCE [LARGE SCALE GENOMIC DNA]</scope>
</reference>
<evidence type="ECO:0000313" key="4">
    <source>
        <dbReference type="Proteomes" id="UP000249757"/>
    </source>
</evidence>
<name>A0A316ZTW4_9PLEO</name>
<dbReference type="GO" id="GO:0016226">
    <property type="term" value="P:iron-sulfur cluster assembly"/>
    <property type="evidence" value="ECO:0007669"/>
    <property type="project" value="InterPro"/>
</dbReference>
<gene>
    <name evidence="3" type="ORF">Ptr86124_006462</name>
</gene>
<organism evidence="3 4">
    <name type="scientific">Pyrenophora tritici-repentis</name>
    <dbReference type="NCBI Taxonomy" id="45151"/>
    <lineage>
        <taxon>Eukaryota</taxon>
        <taxon>Fungi</taxon>
        <taxon>Dikarya</taxon>
        <taxon>Ascomycota</taxon>
        <taxon>Pezizomycotina</taxon>
        <taxon>Dothideomycetes</taxon>
        <taxon>Pleosporomycetidae</taxon>
        <taxon>Pleosporales</taxon>
        <taxon>Pleosporineae</taxon>
        <taxon>Pleosporaceae</taxon>
        <taxon>Pyrenophora</taxon>
    </lineage>
</organism>
<dbReference type="Pfam" id="PF01521">
    <property type="entry name" value="Fe-S_biosyn"/>
    <property type="match status" value="1"/>
</dbReference>
<keyword evidence="4" id="KW-1185">Reference proteome</keyword>
<evidence type="ECO:0000259" key="2">
    <source>
        <dbReference type="Pfam" id="PF01521"/>
    </source>
</evidence>
<dbReference type="NCBIfam" id="TIGR00049">
    <property type="entry name" value="iron-sulfur cluster assembly accessory protein"/>
    <property type="match status" value="1"/>
</dbReference>
<dbReference type="GO" id="GO:0051537">
    <property type="term" value="F:2 iron, 2 sulfur cluster binding"/>
    <property type="evidence" value="ECO:0007669"/>
    <property type="project" value="TreeGrafter"/>
</dbReference>